<reference evidence="12 13" key="1">
    <citation type="submission" date="2020-08" db="EMBL/GenBank/DDBJ databases">
        <title>Genomic Encyclopedia of Type Strains, Phase III (KMG-III): the genomes of soil and plant-associated and newly described type strains.</title>
        <authorList>
            <person name="Whitman W."/>
        </authorList>
    </citation>
    <scope>NUCLEOTIDE SEQUENCE [LARGE SCALE GENOMIC DNA]</scope>
    <source>
        <strain evidence="12 13">CECT 7753</strain>
    </source>
</reference>
<dbReference type="EMBL" id="JACHXS010000011">
    <property type="protein sequence ID" value="MBB3224204.1"/>
    <property type="molecule type" value="Genomic_DNA"/>
</dbReference>
<evidence type="ECO:0000313" key="13">
    <source>
        <dbReference type="Proteomes" id="UP000584325"/>
    </source>
</evidence>
<comment type="similarity">
    <text evidence="1">Belongs to the peptidase M43B family.</text>
</comment>
<evidence type="ECO:0000313" key="12">
    <source>
        <dbReference type="EMBL" id="MBB3224204.1"/>
    </source>
</evidence>
<keyword evidence="7" id="KW-0482">Metalloprotease</keyword>
<dbReference type="GO" id="GO:0008237">
    <property type="term" value="F:metallopeptidase activity"/>
    <property type="evidence" value="ECO:0007669"/>
    <property type="project" value="UniProtKB-KW"/>
</dbReference>
<accession>A0A7W5EF96</accession>
<feature type="region of interest" description="Disordered" evidence="9">
    <location>
        <begin position="22"/>
        <end position="46"/>
    </location>
</feature>
<evidence type="ECO:0008006" key="14">
    <source>
        <dbReference type="Google" id="ProtNLM"/>
    </source>
</evidence>
<dbReference type="InterPro" id="IPR024079">
    <property type="entry name" value="MetalloPept_cat_dom_sf"/>
</dbReference>
<keyword evidence="8" id="KW-1015">Disulfide bond</keyword>
<evidence type="ECO:0000256" key="4">
    <source>
        <dbReference type="ARBA" id="ARBA00022729"/>
    </source>
</evidence>
<dbReference type="PANTHER" id="PTHR47466:SF1">
    <property type="entry name" value="METALLOPROTEASE MEP1 (AFU_ORTHOLOGUE AFUA_1G07730)-RELATED"/>
    <property type="match status" value="1"/>
</dbReference>
<gene>
    <name evidence="12" type="ORF">FHS02_005063</name>
</gene>
<feature type="domain" description="Peptidase M43 pregnancy-associated plasma-A" evidence="10">
    <location>
        <begin position="291"/>
        <end position="434"/>
    </location>
</feature>
<dbReference type="Pfam" id="PF26607">
    <property type="entry name" value="DUF8189"/>
    <property type="match status" value="1"/>
</dbReference>
<keyword evidence="6" id="KW-0862">Zinc</keyword>
<dbReference type="SUPFAM" id="SSF89372">
    <property type="entry name" value="Fucose-specific lectin"/>
    <property type="match status" value="1"/>
</dbReference>
<dbReference type="Gene3D" id="3.40.390.10">
    <property type="entry name" value="Collagenase (Catalytic Domain)"/>
    <property type="match status" value="1"/>
</dbReference>
<dbReference type="InterPro" id="IPR008754">
    <property type="entry name" value="Peptidase_M43"/>
</dbReference>
<dbReference type="PANTHER" id="PTHR47466">
    <property type="match status" value="1"/>
</dbReference>
<evidence type="ECO:0000256" key="6">
    <source>
        <dbReference type="ARBA" id="ARBA00022833"/>
    </source>
</evidence>
<proteinExistence type="inferred from homology"/>
<dbReference type="GO" id="GO:0046872">
    <property type="term" value="F:metal ion binding"/>
    <property type="evidence" value="ECO:0007669"/>
    <property type="project" value="UniProtKB-KW"/>
</dbReference>
<keyword evidence="4" id="KW-0732">Signal</keyword>
<dbReference type="GO" id="GO:0006508">
    <property type="term" value="P:proteolysis"/>
    <property type="evidence" value="ECO:0007669"/>
    <property type="project" value="UniProtKB-KW"/>
</dbReference>
<dbReference type="Pfam" id="PF03984">
    <property type="entry name" value="DUF346"/>
    <property type="match status" value="1"/>
</dbReference>
<keyword evidence="2" id="KW-0645">Protease</keyword>
<evidence type="ECO:0000256" key="7">
    <source>
        <dbReference type="ARBA" id="ARBA00023049"/>
    </source>
</evidence>
<evidence type="ECO:0000256" key="1">
    <source>
        <dbReference type="ARBA" id="ARBA00008721"/>
    </source>
</evidence>
<evidence type="ECO:0000259" key="11">
    <source>
        <dbReference type="Pfam" id="PF26607"/>
    </source>
</evidence>
<dbReference type="Pfam" id="PF05572">
    <property type="entry name" value="Peptidase_M43"/>
    <property type="match status" value="1"/>
</dbReference>
<organism evidence="12 13">
    <name type="scientific">Pseudoduganella umbonata</name>
    <dbReference type="NCBI Taxonomy" id="864828"/>
    <lineage>
        <taxon>Bacteria</taxon>
        <taxon>Pseudomonadati</taxon>
        <taxon>Pseudomonadota</taxon>
        <taxon>Betaproteobacteria</taxon>
        <taxon>Burkholderiales</taxon>
        <taxon>Oxalobacteraceae</taxon>
        <taxon>Telluria group</taxon>
        <taxon>Pseudoduganella</taxon>
    </lineage>
</organism>
<keyword evidence="3" id="KW-0479">Metal-binding</keyword>
<dbReference type="SUPFAM" id="SSF55486">
    <property type="entry name" value="Metalloproteases ('zincins'), catalytic domain"/>
    <property type="match status" value="1"/>
</dbReference>
<dbReference type="Proteomes" id="UP000584325">
    <property type="component" value="Unassembled WGS sequence"/>
</dbReference>
<protein>
    <recommendedName>
        <fullName evidence="14">Zinc metalloprotease</fullName>
    </recommendedName>
</protein>
<sequence>MKAKQQKGTLAPMADSMADAMTGKAGNTMADDCDCSEPNAAKGEQGVEGNGLAHFYMAGETPQGLADPDDRGMPGVSKRGSLDGMPAGGMAERADSRNDGMPGGAMNGGGAGQGGAAGGSGGNSGSGGSGGTGGAGGAGGGSNRPQVRRCATMDVHRRLLSTNADYARARDRIEINAQRYEAGAATSQRSGVTRIPVVVHVVWNTTAQNISDAQIASQIDVLNRDFRRTNPDVSSTPAPFLPLAADARIEFFLATVDPNGAPTSGIQRRQTTVAGFSDNDAVKSNASGGLDAWPAERYLNIWVCQLAGGLLGYAQFPGGPAGTDGVVCLQSAFGTNGTAAAPFNLGRTTTHEIGHWLDLFHIWGDDGTGCSGSDNVADTPNQAGGNTGVPTFPHVSCNNGPDGDMFMNYMDYVDDRAMVMFSAGQVARMQACLDGVRASIGSAATASRASSEPVVAWGANRLDTFVLGTDRALYHKWWDGSAWGPSMTGYEHMGGVCTSVPQAVAWGPNRLDVFVTGTDSALYHKWFDGAAWGPSITDYEYMGGVCSGDPRIVSWGPDRLDVFVLGTNRALFHKWWDGAAWGPSITGYEDMGGTCIGQPEIVSWGPNRLDVFVIGTDRALYHKWFDGAGWGPSLTGYERLGGICTSAPRAVSWGPDRLDVFVTGTDGALYHKWWDGSAWGPSADGFERLGGICVGAPQAVAWGANRLDLFVIGTDSALYHKWWDGAAWGPSLTGYENMGGICTSTPRVAAWGPNRLDVFVTGTDSALYHKWWDGAAWGPSISGYEFMGGVISAFRTGSRQQGGLAAPAPAPAPQPPVIATTARDLLQQSLTMHA</sequence>
<name>A0A7W5EF96_9BURK</name>
<feature type="region of interest" description="Disordered" evidence="9">
    <location>
        <begin position="60"/>
        <end position="146"/>
    </location>
</feature>
<evidence type="ECO:0000256" key="8">
    <source>
        <dbReference type="ARBA" id="ARBA00023157"/>
    </source>
</evidence>
<dbReference type="AlphaFoldDB" id="A0A7W5EF96"/>
<evidence type="ECO:0000259" key="10">
    <source>
        <dbReference type="Pfam" id="PF05572"/>
    </source>
</evidence>
<feature type="compositionally biased region" description="Gly residues" evidence="9">
    <location>
        <begin position="101"/>
        <end position="142"/>
    </location>
</feature>
<evidence type="ECO:0000256" key="2">
    <source>
        <dbReference type="ARBA" id="ARBA00022670"/>
    </source>
</evidence>
<dbReference type="InterPro" id="IPR058502">
    <property type="entry name" value="PLL-like_beta-prop"/>
</dbReference>
<keyword evidence="5" id="KW-0378">Hydrolase</keyword>
<dbReference type="InterPro" id="IPR007132">
    <property type="entry name" value="DUF346"/>
</dbReference>
<dbReference type="CDD" id="cd22954">
    <property type="entry name" value="PLL_lectin"/>
    <property type="match status" value="1"/>
</dbReference>
<dbReference type="RefSeq" id="WP_229422408.1">
    <property type="nucleotide sequence ID" value="NZ_CP040017.1"/>
</dbReference>
<evidence type="ECO:0000256" key="5">
    <source>
        <dbReference type="ARBA" id="ARBA00022801"/>
    </source>
</evidence>
<dbReference type="Gene3D" id="2.120.10.70">
    <property type="entry name" value="Fucose-specific lectin"/>
    <property type="match status" value="3"/>
</dbReference>
<dbReference type="CDD" id="cd04275">
    <property type="entry name" value="ZnMc_pappalysin_like"/>
    <property type="match status" value="1"/>
</dbReference>
<evidence type="ECO:0000256" key="3">
    <source>
        <dbReference type="ARBA" id="ARBA00022723"/>
    </source>
</evidence>
<evidence type="ECO:0000256" key="9">
    <source>
        <dbReference type="SAM" id="MobiDB-lite"/>
    </source>
</evidence>
<feature type="domain" description="PLL-like beta propeller" evidence="11">
    <location>
        <begin position="446"/>
        <end position="700"/>
    </location>
</feature>
<comment type="caution">
    <text evidence="12">The sequence shown here is derived from an EMBL/GenBank/DDBJ whole genome shotgun (WGS) entry which is preliminary data.</text>
</comment>